<evidence type="ECO:0000256" key="1">
    <source>
        <dbReference type="SAM" id="MobiDB-lite"/>
    </source>
</evidence>
<dbReference type="Proteomes" id="UP001497522">
    <property type="component" value="Chromosome 5"/>
</dbReference>
<evidence type="ECO:0000313" key="3">
    <source>
        <dbReference type="Proteomes" id="UP001497522"/>
    </source>
</evidence>
<sequence>MVAIERPITLRNVQRVYVTVCLPDGLMRERECTSSRRGGGPCDDGGGEEGKKSLSRQSHLLRPFKYARRELCFCRKKDSFREDAFRAMFGDHLPATFFVFSVEQFFQALYLFVSRLKSRNRTETPTRG</sequence>
<evidence type="ECO:0000313" key="2">
    <source>
        <dbReference type="EMBL" id="CAK9875982.1"/>
    </source>
</evidence>
<gene>
    <name evidence="2" type="ORF">CSSPJE1EN2_LOCUS18204</name>
</gene>
<reference evidence="2" key="1">
    <citation type="submission" date="2024-03" db="EMBL/GenBank/DDBJ databases">
        <authorList>
            <consortium name="ELIXIR-Norway"/>
            <consortium name="Elixir Norway"/>
        </authorList>
    </citation>
    <scope>NUCLEOTIDE SEQUENCE</scope>
</reference>
<proteinExistence type="predicted"/>
<protein>
    <submittedName>
        <fullName evidence="2">Uncharacterized protein</fullName>
    </submittedName>
</protein>
<accession>A0ABP1BK58</accession>
<dbReference type="EMBL" id="OZ023706">
    <property type="protein sequence ID" value="CAK9875982.1"/>
    <property type="molecule type" value="Genomic_DNA"/>
</dbReference>
<feature type="region of interest" description="Disordered" evidence="1">
    <location>
        <begin position="31"/>
        <end position="55"/>
    </location>
</feature>
<organism evidence="2 3">
    <name type="scientific">Sphagnum jensenii</name>
    <dbReference type="NCBI Taxonomy" id="128206"/>
    <lineage>
        <taxon>Eukaryota</taxon>
        <taxon>Viridiplantae</taxon>
        <taxon>Streptophyta</taxon>
        <taxon>Embryophyta</taxon>
        <taxon>Bryophyta</taxon>
        <taxon>Sphagnophytina</taxon>
        <taxon>Sphagnopsida</taxon>
        <taxon>Sphagnales</taxon>
        <taxon>Sphagnaceae</taxon>
        <taxon>Sphagnum</taxon>
    </lineage>
</organism>
<name>A0ABP1BK58_9BRYO</name>
<keyword evidence="3" id="KW-1185">Reference proteome</keyword>